<proteinExistence type="predicted"/>
<organism evidence="1 2">
    <name type="scientific">Dendrolimus kikuchii</name>
    <dbReference type="NCBI Taxonomy" id="765133"/>
    <lineage>
        <taxon>Eukaryota</taxon>
        <taxon>Metazoa</taxon>
        <taxon>Ecdysozoa</taxon>
        <taxon>Arthropoda</taxon>
        <taxon>Hexapoda</taxon>
        <taxon>Insecta</taxon>
        <taxon>Pterygota</taxon>
        <taxon>Neoptera</taxon>
        <taxon>Endopterygota</taxon>
        <taxon>Lepidoptera</taxon>
        <taxon>Glossata</taxon>
        <taxon>Ditrysia</taxon>
        <taxon>Bombycoidea</taxon>
        <taxon>Lasiocampidae</taxon>
        <taxon>Dendrolimus</taxon>
    </lineage>
</organism>
<sequence>MFMFLLFTIFAAASGFLLKEGSCPSNIDPINNFDFDAFSGVWYDYANYPPTAAGVGKCGKISYTKEGETIKVWNGNVVDGVQRYVDGVARFASSEKVGDFFIKIQFGENPAPKVDNDLQVIATDYKNYAVLYTCTNILDKTQSKVSLWVATRTTSLASEPMKEVTEFLKSKGFDTSKLVDGDFSEEACKFTSTSRIEVYP</sequence>
<reference evidence="1 2" key="1">
    <citation type="journal article" date="2021" name="Front. Genet.">
        <title>Chromosome-Level Genome Assembly Reveals Significant Gene Expansion in the Toll and IMD Signaling Pathways of Dendrolimus kikuchii.</title>
        <authorList>
            <person name="Zhou J."/>
            <person name="Wu P."/>
            <person name="Xiong Z."/>
            <person name="Liu N."/>
            <person name="Zhao N."/>
            <person name="Ji M."/>
            <person name="Qiu Y."/>
            <person name="Yang B."/>
        </authorList>
    </citation>
    <scope>NUCLEOTIDE SEQUENCE [LARGE SCALE GENOMIC DNA]</scope>
    <source>
        <strain evidence="1">Ann1</strain>
    </source>
</reference>
<evidence type="ECO:0000313" key="1">
    <source>
        <dbReference type="EMBL" id="KAJ0173506.1"/>
    </source>
</evidence>
<evidence type="ECO:0000313" key="2">
    <source>
        <dbReference type="Proteomes" id="UP000824533"/>
    </source>
</evidence>
<gene>
    <name evidence="1" type="ORF">K1T71_010655</name>
</gene>
<comment type="caution">
    <text evidence="1">The sequence shown here is derived from an EMBL/GenBank/DDBJ whole genome shotgun (WGS) entry which is preliminary data.</text>
</comment>
<dbReference type="EMBL" id="CM034405">
    <property type="protein sequence ID" value="KAJ0173506.1"/>
    <property type="molecule type" value="Genomic_DNA"/>
</dbReference>
<name>A0ACC1CPJ1_9NEOP</name>
<keyword evidence="2" id="KW-1185">Reference proteome</keyword>
<accession>A0ACC1CPJ1</accession>
<dbReference type="Proteomes" id="UP000824533">
    <property type="component" value="Linkage Group LG19"/>
</dbReference>
<protein>
    <submittedName>
        <fullName evidence="1">Uncharacterized protein</fullName>
    </submittedName>
</protein>